<organism evidence="2 3">
    <name type="scientific">Deinococcus grandis</name>
    <dbReference type="NCBI Taxonomy" id="57498"/>
    <lineage>
        <taxon>Bacteria</taxon>
        <taxon>Thermotogati</taxon>
        <taxon>Deinococcota</taxon>
        <taxon>Deinococci</taxon>
        <taxon>Deinococcales</taxon>
        <taxon>Deinococcaceae</taxon>
        <taxon>Deinococcus</taxon>
    </lineage>
</organism>
<gene>
    <name evidence="2" type="ORF">DEIGR_102331</name>
</gene>
<reference evidence="3" key="1">
    <citation type="submission" date="2015-11" db="EMBL/GenBank/DDBJ databases">
        <title>Draft Genome Sequence of the Radioresistant Bacterium Deinococcus grandis, Isolated from Freshwater Fish in Japan.</title>
        <authorList>
            <person name="Satoh K."/>
            <person name="Onodera T."/>
            <person name="Omoso K."/>
            <person name="Takeda-Yano K."/>
            <person name="Katayama T."/>
            <person name="Oono Y."/>
            <person name="Narumi I."/>
        </authorList>
    </citation>
    <scope>NUCLEOTIDE SEQUENCE [LARGE SCALE GENOMIC DNA]</scope>
    <source>
        <strain evidence="3">ATCC 43672</strain>
    </source>
</reference>
<evidence type="ECO:0000313" key="3">
    <source>
        <dbReference type="Proteomes" id="UP000056209"/>
    </source>
</evidence>
<name>A0A117DNV2_9DEIO</name>
<keyword evidence="3" id="KW-1185">Reference proteome</keyword>
<feature type="region of interest" description="Disordered" evidence="1">
    <location>
        <begin position="1"/>
        <end position="21"/>
    </location>
</feature>
<protein>
    <submittedName>
        <fullName evidence="2">Uncharacterized protein</fullName>
    </submittedName>
</protein>
<dbReference type="NCBIfam" id="NF038403">
    <property type="entry name" value="perm_prefix_1"/>
    <property type="match status" value="1"/>
</dbReference>
<dbReference type="AlphaFoldDB" id="A0A117DNV2"/>
<dbReference type="OrthoDB" id="55894at2"/>
<dbReference type="EMBL" id="BCMS01000001">
    <property type="protein sequence ID" value="GAQ22304.1"/>
    <property type="molecule type" value="Genomic_DNA"/>
</dbReference>
<dbReference type="RefSeq" id="WP_058977351.1">
    <property type="nucleotide sequence ID" value="NZ_BCMS01000001.1"/>
</dbReference>
<evidence type="ECO:0000313" key="2">
    <source>
        <dbReference type="EMBL" id="GAQ22304.1"/>
    </source>
</evidence>
<evidence type="ECO:0000256" key="1">
    <source>
        <dbReference type="SAM" id="MobiDB-lite"/>
    </source>
</evidence>
<proteinExistence type="predicted"/>
<comment type="caution">
    <text evidence="2">The sequence shown here is derived from an EMBL/GenBank/DDBJ whole genome shotgun (WGS) entry which is preliminary data.</text>
</comment>
<sequence length="378" mass="42030">MSPEHQYVRNATRGLKGQARKDTQAELLDHLTERTRQLTLTGLSPEQARAQAKQELGPAPTVARSLRRTQHVHPALSAAALIALATLLLWPVPELLNPQATYSGGDTNESVTELRARGYLSVKEANAQLKPYGIQLKYHGESWELRRADLPVANTELNQSWVCQGPTTSSATDQPRYWLTGNPSVRYVNPASLLACMSEAGWPLELDGQQVKLHGKAFPDAWTREIATMFYVPQLSRSLGHLPRHLWSSPTAPFPQNEPSVLAYSDYSSEIIWSTRHVETAAQNVGLLVRFQLNGTSWPDKRKYSAPMFFSFTLPVSDQGQVNLPIRVPHGMKVVDLTLKSNMNDWLRADSSTFPAILVALPDRTDAPIDLTPLPFTP</sequence>
<accession>A0A117DNV2</accession>
<dbReference type="InterPro" id="IPR047928">
    <property type="entry name" value="Perm_prefix_1"/>
</dbReference>
<dbReference type="Proteomes" id="UP000056209">
    <property type="component" value="Unassembled WGS sequence"/>
</dbReference>